<gene>
    <name evidence="1" type="ORF">F0225_17865</name>
</gene>
<organism evidence="1 2">
    <name type="scientific">Vibrio pectenicida</name>
    <dbReference type="NCBI Taxonomy" id="62763"/>
    <lineage>
        <taxon>Bacteria</taxon>
        <taxon>Pseudomonadati</taxon>
        <taxon>Pseudomonadota</taxon>
        <taxon>Gammaproteobacteria</taxon>
        <taxon>Vibrionales</taxon>
        <taxon>Vibrionaceae</taxon>
        <taxon>Vibrio</taxon>
    </lineage>
</organism>
<evidence type="ECO:0000313" key="2">
    <source>
        <dbReference type="Proteomes" id="UP000565719"/>
    </source>
</evidence>
<reference evidence="1 2" key="1">
    <citation type="submission" date="2019-09" db="EMBL/GenBank/DDBJ databases">
        <title>Draft genome sequencing and comparative genomics of hatchery-associated Vibrios.</title>
        <authorList>
            <person name="Kehlet-Delgado H."/>
            <person name="Mueller R.S."/>
        </authorList>
    </citation>
    <scope>NUCLEOTIDE SEQUENCE [LARGE SCALE GENOMIC DNA]</scope>
    <source>
        <strain evidence="1 2">99-46-Y</strain>
    </source>
</reference>
<dbReference type="EMBL" id="VTXC01000070">
    <property type="protein sequence ID" value="NOH73188.1"/>
    <property type="molecule type" value="Genomic_DNA"/>
</dbReference>
<protein>
    <submittedName>
        <fullName evidence="1">Uncharacterized protein</fullName>
    </submittedName>
</protein>
<name>A0A7Y4EG74_9VIBR</name>
<evidence type="ECO:0000313" key="1">
    <source>
        <dbReference type="EMBL" id="NOH73188.1"/>
    </source>
</evidence>
<sequence length="176" mass="19957">MYAQVEKTKIRTLTYNRQPTGNIGRAVTQLFTNNAINGGVTSFETLDPITLNGIRVANNAFQPLLNRNLATEYIMELIPAVPPNPSRARVYAEGPFVTYLADTLLNDTHQARHNNHWYEHNPAHNLADVEQIVRQRINDAGAMPVILQSPMDNEMRQFEKKTGQQMLNNAIYQLII</sequence>
<proteinExistence type="predicted"/>
<accession>A0A7Y4EG74</accession>
<dbReference type="Proteomes" id="UP000565719">
    <property type="component" value="Unassembled WGS sequence"/>
</dbReference>
<comment type="caution">
    <text evidence="1">The sequence shown here is derived from an EMBL/GenBank/DDBJ whole genome shotgun (WGS) entry which is preliminary data.</text>
</comment>
<dbReference type="AlphaFoldDB" id="A0A7Y4EG74"/>
<dbReference type="RefSeq" id="WP_171362173.1">
    <property type="nucleotide sequence ID" value="NZ_VTXC01000070.1"/>
</dbReference>